<sequence>MVLNRVIRGIVTSYDQATGKGLIVVGGEAVPVDLIGSRGVRLAVGMQVAFQRIHRPDGVFASDVRVIQQVLE</sequence>
<dbReference type="Proteomes" id="UP000188559">
    <property type="component" value="Unassembled WGS sequence"/>
</dbReference>
<name>A0A1V2JUP7_PSEAZ</name>
<gene>
    <name evidence="1" type="ORF">BLL37_03985</name>
</gene>
<comment type="caution">
    <text evidence="1">The sequence shown here is derived from an EMBL/GenBank/DDBJ whole genome shotgun (WGS) entry which is preliminary data.</text>
</comment>
<dbReference type="EMBL" id="MNPV01000001">
    <property type="protein sequence ID" value="ONH48536.1"/>
    <property type="molecule type" value="Genomic_DNA"/>
</dbReference>
<dbReference type="AlphaFoldDB" id="A0A1V2JUP7"/>
<reference evidence="1 2" key="1">
    <citation type="submission" date="2016-10" db="EMBL/GenBank/DDBJ databases">
        <title>Pseudomonas lactis sp. nov. and Pseudomonas paralactis sp. nov., isolated from bovine raw milk.</title>
        <authorList>
            <person name="Von Neubeck M."/>
            <person name="Huptas C."/>
            <person name="Glueck C."/>
            <person name="Krewinkel M."/>
            <person name="Stoeckel M."/>
            <person name="Stressler T."/>
            <person name="Fischer L."/>
            <person name="Hinrichs J."/>
            <person name="Scherer S."/>
            <person name="Wenning M."/>
        </authorList>
    </citation>
    <scope>NUCLEOTIDE SEQUENCE [LARGE SCALE GENOMIC DNA]</scope>
    <source>
        <strain evidence="1 2">DSM 18862</strain>
    </source>
</reference>
<accession>A0A1V2JUP7</accession>
<proteinExistence type="predicted"/>
<keyword evidence="2" id="KW-1185">Reference proteome</keyword>
<protein>
    <submittedName>
        <fullName evidence="1">Uncharacterized protein</fullName>
    </submittedName>
</protein>
<evidence type="ECO:0000313" key="1">
    <source>
        <dbReference type="EMBL" id="ONH48536.1"/>
    </source>
</evidence>
<dbReference type="OrthoDB" id="7014148at2"/>
<evidence type="ECO:0000313" key="2">
    <source>
        <dbReference type="Proteomes" id="UP000188559"/>
    </source>
</evidence>
<organism evidence="1 2">
    <name type="scientific">Pseudomonas azotoformans</name>
    <dbReference type="NCBI Taxonomy" id="47878"/>
    <lineage>
        <taxon>Bacteria</taxon>
        <taxon>Pseudomonadati</taxon>
        <taxon>Pseudomonadota</taxon>
        <taxon>Gammaproteobacteria</taxon>
        <taxon>Pseudomonadales</taxon>
        <taxon>Pseudomonadaceae</taxon>
        <taxon>Pseudomonas</taxon>
    </lineage>
</organism>